<comment type="caution">
    <text evidence="1">The sequence shown here is derived from an EMBL/GenBank/DDBJ whole genome shotgun (WGS) entry which is preliminary data.</text>
</comment>
<keyword evidence="2" id="KW-1185">Reference proteome</keyword>
<dbReference type="EMBL" id="SAEB01000006">
    <property type="protein sequence ID" value="RVD86057.1"/>
    <property type="molecule type" value="Genomic_DNA"/>
</dbReference>
<organism evidence="1 2">
    <name type="scientific">Arthrobotrys flagrans</name>
    <name type="common">Nematode-trapping fungus</name>
    <name type="synonym">Trichothecium flagrans</name>
    <dbReference type="NCBI Taxonomy" id="97331"/>
    <lineage>
        <taxon>Eukaryota</taxon>
        <taxon>Fungi</taxon>
        <taxon>Dikarya</taxon>
        <taxon>Ascomycota</taxon>
        <taxon>Pezizomycotina</taxon>
        <taxon>Orbiliomycetes</taxon>
        <taxon>Orbiliales</taxon>
        <taxon>Orbiliaceae</taxon>
        <taxon>Arthrobotrys</taxon>
    </lineage>
</organism>
<gene>
    <name evidence="1" type="ORF">DFL_004351</name>
</gene>
<reference evidence="1 2" key="1">
    <citation type="submission" date="2019-01" db="EMBL/GenBank/DDBJ databases">
        <title>Intercellular communication is required for trap formation in the nematode-trapping fungus Duddingtonia flagrans.</title>
        <authorList>
            <person name="Youssar L."/>
            <person name="Wernet V."/>
            <person name="Hensel N."/>
            <person name="Hildebrandt H.-G."/>
            <person name="Fischer R."/>
        </authorList>
    </citation>
    <scope>NUCLEOTIDE SEQUENCE [LARGE SCALE GENOMIC DNA]</scope>
    <source>
        <strain evidence="1 2">CBS H-5679</strain>
    </source>
</reference>
<name>A0A437A4U0_ARTFL</name>
<dbReference type="GeneID" id="93586662"/>
<dbReference type="OrthoDB" id="5399505at2759"/>
<evidence type="ECO:0000313" key="2">
    <source>
        <dbReference type="Proteomes" id="UP000283090"/>
    </source>
</evidence>
<proteinExistence type="predicted"/>
<protein>
    <submittedName>
        <fullName evidence="1">Uncharacterized protein</fullName>
    </submittedName>
</protein>
<dbReference type="Proteomes" id="UP000283090">
    <property type="component" value="Unassembled WGS sequence"/>
</dbReference>
<accession>A0A437A4U0</accession>
<dbReference type="RefSeq" id="XP_067491601.1">
    <property type="nucleotide sequence ID" value="XM_067633433.1"/>
</dbReference>
<dbReference type="AlphaFoldDB" id="A0A437A4U0"/>
<sequence>MALFITAILLPERFGRICRAISALAWKFVATDCQRVPQLPARDRPQAPTAQCCPAAPSGPGRLERFVVLVQRETTAWDLVGQVVGLSAALLLLALRILSHFLGECVLVLKRASQRVADGRWTPLINMVFRPQPVGRRTAGEGHRGVDPLWTPPYRGPVPAIYSMEPVHNIETWEAHLEETRARFPWRLALMVTPLNLRDFYLPPEYRVRRPPPPPLPRPLLAFPSSP</sequence>
<evidence type="ECO:0000313" key="1">
    <source>
        <dbReference type="EMBL" id="RVD86057.1"/>
    </source>
</evidence>
<dbReference type="VEuPathDB" id="FungiDB:DFL_004351"/>